<proteinExistence type="inferred from homology"/>
<dbReference type="InterPro" id="IPR033922">
    <property type="entry name" value="NAD_bind_Glu_DH"/>
</dbReference>
<dbReference type="Gene3D" id="3.40.50.10860">
    <property type="entry name" value="Leucine Dehydrogenase, chain A, domain 1"/>
    <property type="match status" value="1"/>
</dbReference>
<dbReference type="SUPFAM" id="SSF53223">
    <property type="entry name" value="Aminoacid dehydrogenase-like, N-terminal domain"/>
    <property type="match status" value="1"/>
</dbReference>
<dbReference type="SUPFAM" id="SSF51735">
    <property type="entry name" value="NAD(P)-binding Rossmann-fold domains"/>
    <property type="match status" value="1"/>
</dbReference>
<keyword evidence="5" id="KW-0547">Nucleotide-binding</keyword>
<dbReference type="InterPro" id="IPR046346">
    <property type="entry name" value="Aminoacid_DH-like_N_sf"/>
</dbReference>
<accession>A0A1N6IVL7</accession>
<feature type="binding site" evidence="5">
    <location>
        <position position="216"/>
    </location>
    <ligand>
        <name>NAD(+)</name>
        <dbReference type="ChEBI" id="CHEBI:57540"/>
    </ligand>
</feature>
<dbReference type="Pfam" id="PF02812">
    <property type="entry name" value="ELFV_dehydrog_N"/>
    <property type="match status" value="1"/>
</dbReference>
<dbReference type="EMBL" id="FSRO01000001">
    <property type="protein sequence ID" value="SIO36080.1"/>
    <property type="molecule type" value="Genomic_DNA"/>
</dbReference>
<dbReference type="PIRSF" id="PIRSF000185">
    <property type="entry name" value="Glu_DH"/>
    <property type="match status" value="1"/>
</dbReference>
<protein>
    <recommendedName>
        <fullName evidence="3">Glutamate dehydrogenase</fullName>
    </recommendedName>
</protein>
<feature type="binding site" evidence="5">
    <location>
        <position position="89"/>
    </location>
    <ligand>
        <name>substrate</name>
    </ligand>
</feature>
<sequence length="411" mass="45186">MSQRSCGTNYLSWALDYLGMDERLCAYLTTPYREITVELPLLRKNGIVVFKGYRVQHNHARGPFKGGIRYHPEMNLAHAHALAELMTWKTALVNIPFGGAKGGITCDPAALDEVEREMLTKLYTRRMANLFGPESDIPAPDMGTGPQEMAWIYDAYSGYTSGHHPGVVTGKPLQLGGSIGRIEATGRGVSLVTKWAAEALNMSFPDVTVAIQGFGNVGVHTARYLKQVGCRIIAVSDVDGALYNQAGLDIEAVRKTCEEKKISVNQALDYGDSIKQDELLALDVAILIPAAIGDAIHEDNAPKVKARLIVEAANMPITHEGERILTSNGITIIPDIMANAGGVTVSYLEWIQNRSGLIWNLEEVEKKTDHILYQAWCALCRRRQNELSYRQAAYLIAVERVAQSSALRGYI</sequence>
<feature type="domain" description="Glutamate/phenylalanine/leucine/valine/L-tryptophan dehydrogenase C-terminal" evidence="8">
    <location>
        <begin position="178"/>
        <end position="409"/>
    </location>
</feature>
<gene>
    <name evidence="9" type="ORF">SAMN02743940_2112</name>
</gene>
<dbReference type="PANTHER" id="PTHR11606">
    <property type="entry name" value="GLUTAMATE DEHYDROGENASE"/>
    <property type="match status" value="1"/>
</dbReference>
<dbReference type="SMART" id="SM00839">
    <property type="entry name" value="ELFV_dehydrog"/>
    <property type="match status" value="1"/>
</dbReference>
<dbReference type="InterPro" id="IPR006097">
    <property type="entry name" value="Glu/Leu/Phe/Val/Trp_DH_dimer"/>
</dbReference>
<keyword evidence="2 3" id="KW-0560">Oxidoreductase</keyword>
<evidence type="ECO:0000256" key="5">
    <source>
        <dbReference type="PIRSR" id="PIRSR000185-2"/>
    </source>
</evidence>
<dbReference type="Gene3D" id="3.40.50.720">
    <property type="entry name" value="NAD(P)-binding Rossmann-like Domain"/>
    <property type="match status" value="1"/>
</dbReference>
<evidence type="ECO:0000259" key="8">
    <source>
        <dbReference type="SMART" id="SM00839"/>
    </source>
</evidence>
<dbReference type="RefSeq" id="WP_036573451.1">
    <property type="nucleotide sequence ID" value="NZ_FSRO01000001.1"/>
</dbReference>
<organism evidence="9 10">
    <name type="scientific">Nitrosomonas cryotolerans ATCC 49181</name>
    <dbReference type="NCBI Taxonomy" id="1131553"/>
    <lineage>
        <taxon>Bacteria</taxon>
        <taxon>Pseudomonadati</taxon>
        <taxon>Pseudomonadota</taxon>
        <taxon>Betaproteobacteria</taxon>
        <taxon>Nitrosomonadales</taxon>
        <taxon>Nitrosomonadaceae</taxon>
        <taxon>Nitrosomonas</taxon>
    </lineage>
</organism>
<dbReference type="GO" id="GO:0004352">
    <property type="term" value="F:glutamate dehydrogenase (NAD+) activity"/>
    <property type="evidence" value="ECO:0007669"/>
    <property type="project" value="TreeGrafter"/>
</dbReference>
<evidence type="ECO:0000256" key="1">
    <source>
        <dbReference type="ARBA" id="ARBA00006382"/>
    </source>
</evidence>
<feature type="binding site" evidence="5">
    <location>
        <position position="185"/>
    </location>
    <ligand>
        <name>NAD(+)</name>
        <dbReference type="ChEBI" id="CHEBI:57540"/>
    </ligand>
</feature>
<feature type="site" description="Important for catalysis" evidence="6">
    <location>
        <position position="141"/>
    </location>
</feature>
<dbReference type="InterPro" id="IPR033524">
    <property type="entry name" value="Glu/Leu/Phe/Val_DH_AS"/>
</dbReference>
<dbReference type="GO" id="GO:0006538">
    <property type="term" value="P:L-glutamate catabolic process"/>
    <property type="evidence" value="ECO:0007669"/>
    <property type="project" value="TreeGrafter"/>
</dbReference>
<evidence type="ECO:0000313" key="10">
    <source>
        <dbReference type="Proteomes" id="UP000185062"/>
    </source>
</evidence>
<name>A0A1N6IVL7_9PROT</name>
<evidence type="ECO:0000256" key="2">
    <source>
        <dbReference type="ARBA" id="ARBA00023002"/>
    </source>
</evidence>
<keyword evidence="5" id="KW-0520">NAD</keyword>
<evidence type="ECO:0000256" key="7">
    <source>
        <dbReference type="RuleBase" id="RU004417"/>
    </source>
</evidence>
<dbReference type="PANTHER" id="PTHR11606:SF13">
    <property type="entry name" value="GLUTAMATE DEHYDROGENASE 1, MITOCHONDRIAL"/>
    <property type="match status" value="1"/>
</dbReference>
<evidence type="ECO:0000256" key="4">
    <source>
        <dbReference type="PIRSR" id="PIRSR000185-1"/>
    </source>
</evidence>
<comment type="similarity">
    <text evidence="1 3 7">Belongs to the Glu/Leu/Phe/Val dehydrogenases family.</text>
</comment>
<evidence type="ECO:0000256" key="3">
    <source>
        <dbReference type="PIRNR" id="PIRNR000185"/>
    </source>
</evidence>
<dbReference type="InterPro" id="IPR014362">
    <property type="entry name" value="Glu_DH"/>
</dbReference>
<dbReference type="CDD" id="cd01076">
    <property type="entry name" value="NAD_bind_1_Glu_DH"/>
    <property type="match status" value="1"/>
</dbReference>
<reference evidence="9 10" key="1">
    <citation type="submission" date="2016-12" db="EMBL/GenBank/DDBJ databases">
        <authorList>
            <person name="Song W.-J."/>
            <person name="Kurnit D.M."/>
        </authorList>
    </citation>
    <scope>NUCLEOTIDE SEQUENCE [LARGE SCALE GENOMIC DNA]</scope>
    <source>
        <strain evidence="9 10">ATCC 49181</strain>
    </source>
</reference>
<feature type="binding site" evidence="5">
    <location>
        <position position="65"/>
    </location>
    <ligand>
        <name>substrate</name>
    </ligand>
</feature>
<evidence type="ECO:0000256" key="6">
    <source>
        <dbReference type="PIRSR" id="PIRSR000185-3"/>
    </source>
</evidence>
<dbReference type="GO" id="GO:0000166">
    <property type="term" value="F:nucleotide binding"/>
    <property type="evidence" value="ECO:0007669"/>
    <property type="project" value="UniProtKB-KW"/>
</dbReference>
<dbReference type="eggNOG" id="COG0334">
    <property type="taxonomic scope" value="Bacteria"/>
</dbReference>
<dbReference type="AlphaFoldDB" id="A0A1N6IVL7"/>
<dbReference type="PROSITE" id="PS00074">
    <property type="entry name" value="GLFV_DEHYDROGENASE"/>
    <property type="match status" value="1"/>
</dbReference>
<dbReference type="Proteomes" id="UP000185062">
    <property type="component" value="Unassembled WGS sequence"/>
</dbReference>
<feature type="binding site" evidence="5">
    <location>
        <position position="346"/>
    </location>
    <ligand>
        <name>substrate</name>
    </ligand>
</feature>
<dbReference type="InterPro" id="IPR006096">
    <property type="entry name" value="Glu/Leu/Phe/Val/Trp_DH_C"/>
</dbReference>
<evidence type="ECO:0000313" key="9">
    <source>
        <dbReference type="EMBL" id="SIO36080.1"/>
    </source>
</evidence>
<dbReference type="InterPro" id="IPR036291">
    <property type="entry name" value="NAD(P)-bd_dom_sf"/>
</dbReference>
<dbReference type="Pfam" id="PF00208">
    <property type="entry name" value="ELFV_dehydrog"/>
    <property type="match status" value="1"/>
</dbReference>
<dbReference type="PRINTS" id="PR00082">
    <property type="entry name" value="GLFDHDRGNASE"/>
</dbReference>
<keyword evidence="10" id="KW-1185">Reference proteome</keyword>
<dbReference type="STRING" id="44575.SAMN05216419_10317"/>
<dbReference type="InterPro" id="IPR006095">
    <property type="entry name" value="Glu/Leu/Phe/Val/Trp_DH"/>
</dbReference>
<feature type="active site" description="Proton donor" evidence="4">
    <location>
        <position position="101"/>
    </location>
</feature>